<evidence type="ECO:0000313" key="3">
    <source>
        <dbReference type="EMBL" id="MBY8876104.1"/>
    </source>
</evidence>
<dbReference type="Pfam" id="PF14534">
    <property type="entry name" value="DUF4440"/>
    <property type="match status" value="1"/>
</dbReference>
<protein>
    <submittedName>
        <fullName evidence="3">Nuclear transport factor 2 family protein</fullName>
    </submittedName>
</protein>
<name>A0ABS7Q2U7_9ACTN</name>
<sequence>MWSRRRCRRSWRPWRASSRRRPPPLSRRCDSRPRVCGRTPPRRSPRCASRQPACATNGTSPTDQSARSSVNQPVPPAEFVRAYERATNSHDIARLAPLIAPEAVYWFTDGTHRGREAVLAAIATTFATIQDEVYRIDDLEWVAHSADHAVCRYRFAWTGTIDGRSRSGGGRGTNVLVKTAGAWQVLHEHLSA</sequence>
<proteinExistence type="predicted"/>
<dbReference type="Gene3D" id="3.10.450.50">
    <property type="match status" value="1"/>
</dbReference>
<evidence type="ECO:0000256" key="1">
    <source>
        <dbReference type="SAM" id="MobiDB-lite"/>
    </source>
</evidence>
<feature type="region of interest" description="Disordered" evidence="1">
    <location>
        <begin position="1"/>
        <end position="73"/>
    </location>
</feature>
<gene>
    <name evidence="3" type="ORF">K7862_00410</name>
</gene>
<dbReference type="InterPro" id="IPR032710">
    <property type="entry name" value="NTF2-like_dom_sf"/>
</dbReference>
<feature type="compositionally biased region" description="Polar residues" evidence="1">
    <location>
        <begin position="54"/>
        <end position="72"/>
    </location>
</feature>
<comment type="caution">
    <text evidence="3">The sequence shown here is derived from an EMBL/GenBank/DDBJ whole genome shotgun (WGS) entry which is preliminary data.</text>
</comment>
<dbReference type="InterPro" id="IPR027843">
    <property type="entry name" value="DUF4440"/>
</dbReference>
<feature type="domain" description="DUF4440" evidence="2">
    <location>
        <begin position="79"/>
        <end position="185"/>
    </location>
</feature>
<keyword evidence="4" id="KW-1185">Reference proteome</keyword>
<feature type="compositionally biased region" description="Basic residues" evidence="1">
    <location>
        <begin position="1"/>
        <end position="22"/>
    </location>
</feature>
<dbReference type="Proteomes" id="UP000778578">
    <property type="component" value="Unassembled WGS sequence"/>
</dbReference>
<dbReference type="SUPFAM" id="SSF54427">
    <property type="entry name" value="NTF2-like"/>
    <property type="match status" value="1"/>
</dbReference>
<evidence type="ECO:0000313" key="4">
    <source>
        <dbReference type="Proteomes" id="UP000778578"/>
    </source>
</evidence>
<accession>A0ABS7Q2U7</accession>
<organism evidence="3 4">
    <name type="scientific">Actinacidiphila acidipaludis</name>
    <dbReference type="NCBI Taxonomy" id="2873382"/>
    <lineage>
        <taxon>Bacteria</taxon>
        <taxon>Bacillati</taxon>
        <taxon>Actinomycetota</taxon>
        <taxon>Actinomycetes</taxon>
        <taxon>Kitasatosporales</taxon>
        <taxon>Streptomycetaceae</taxon>
        <taxon>Actinacidiphila</taxon>
    </lineage>
</organism>
<reference evidence="3 4" key="1">
    <citation type="submission" date="2021-08" db="EMBL/GenBank/DDBJ databases">
        <title>WGS of actinomycetes from Thailand.</title>
        <authorList>
            <person name="Thawai C."/>
        </authorList>
    </citation>
    <scope>NUCLEOTIDE SEQUENCE [LARGE SCALE GENOMIC DNA]</scope>
    <source>
        <strain evidence="3 4">PLK6-54</strain>
    </source>
</reference>
<evidence type="ECO:0000259" key="2">
    <source>
        <dbReference type="Pfam" id="PF14534"/>
    </source>
</evidence>
<dbReference type="EMBL" id="JAINZZ010000001">
    <property type="protein sequence ID" value="MBY8876104.1"/>
    <property type="molecule type" value="Genomic_DNA"/>
</dbReference>